<evidence type="ECO:0000259" key="3">
    <source>
        <dbReference type="Pfam" id="PF10073"/>
    </source>
</evidence>
<feature type="coiled-coil region" evidence="1">
    <location>
        <begin position="42"/>
        <end position="69"/>
    </location>
</feature>
<dbReference type="Proteomes" id="UP000286100">
    <property type="component" value="Unassembled WGS sequence"/>
</dbReference>
<evidence type="ECO:0000313" key="5">
    <source>
        <dbReference type="Proteomes" id="UP000286100"/>
    </source>
</evidence>
<dbReference type="GO" id="GO:0003677">
    <property type="term" value="F:DNA binding"/>
    <property type="evidence" value="ECO:0007669"/>
    <property type="project" value="InterPro"/>
</dbReference>
<name>A0A418WSI7_9SPHN</name>
<reference evidence="4 5" key="1">
    <citation type="submission" date="2018-09" db="EMBL/GenBank/DDBJ databases">
        <authorList>
            <person name="Zhu H."/>
        </authorList>
    </citation>
    <scope>NUCLEOTIDE SEQUENCE [LARGE SCALE GENOMIC DNA]</scope>
    <source>
        <strain evidence="4 5">K2R01-6</strain>
    </source>
</reference>
<protein>
    <submittedName>
        <fullName evidence="4">DUF2312 domain-containing protein</fullName>
    </submittedName>
</protein>
<proteinExistence type="predicted"/>
<dbReference type="InterPro" id="IPR046367">
    <property type="entry name" value="GapR-like_DNA-bd"/>
</dbReference>
<evidence type="ECO:0000256" key="1">
    <source>
        <dbReference type="SAM" id="Coils"/>
    </source>
</evidence>
<feature type="domain" description="GapR-like DNA-binding" evidence="3">
    <location>
        <begin position="38"/>
        <end position="109"/>
    </location>
</feature>
<dbReference type="AlphaFoldDB" id="A0A418WSI7"/>
<accession>A0A418WSI7</accession>
<comment type="caution">
    <text evidence="4">The sequence shown here is derived from an EMBL/GenBank/DDBJ whole genome shotgun (WGS) entry which is preliminary data.</text>
</comment>
<keyword evidence="5" id="KW-1185">Reference proteome</keyword>
<keyword evidence="1" id="KW-0175">Coiled coil</keyword>
<dbReference type="Pfam" id="PF10073">
    <property type="entry name" value="GapR_DNA-bd"/>
    <property type="match status" value="1"/>
</dbReference>
<evidence type="ECO:0000313" key="4">
    <source>
        <dbReference type="EMBL" id="RJF94146.1"/>
    </source>
</evidence>
<organism evidence="4 5">
    <name type="scientific">Sphingomonas cavernae</name>
    <dbReference type="NCBI Taxonomy" id="2320861"/>
    <lineage>
        <taxon>Bacteria</taxon>
        <taxon>Pseudomonadati</taxon>
        <taxon>Pseudomonadota</taxon>
        <taxon>Alphaproteobacteria</taxon>
        <taxon>Sphingomonadales</taxon>
        <taxon>Sphingomonadaceae</taxon>
        <taxon>Sphingomonas</taxon>
    </lineage>
</organism>
<sequence length="111" mass="12511">MGGIRHVLRPAPPPAPANSRGKKKRHVPDPIKANPESAAQQLRLFIERLERMDEEIRGMQDDRKDVLNEAKANGYDTKTIGTILKLRQLDPNNRMEAEALLETYKASLGIE</sequence>
<feature type="region of interest" description="Disordered" evidence="2">
    <location>
        <begin position="1"/>
        <end position="38"/>
    </location>
</feature>
<gene>
    <name evidence="4" type="ORF">D3876_01075</name>
</gene>
<evidence type="ECO:0000256" key="2">
    <source>
        <dbReference type="SAM" id="MobiDB-lite"/>
    </source>
</evidence>
<dbReference type="OrthoDB" id="9813793at2"/>
<dbReference type="EMBL" id="QYUM01000002">
    <property type="protein sequence ID" value="RJF94146.1"/>
    <property type="molecule type" value="Genomic_DNA"/>
</dbReference>